<proteinExistence type="predicted"/>
<gene>
    <name evidence="2" type="ORF">GBK04_09255</name>
</gene>
<dbReference type="SUPFAM" id="SSF46955">
    <property type="entry name" value="Putative DNA-binding domain"/>
    <property type="match status" value="1"/>
</dbReference>
<dbReference type="Pfam" id="PF12728">
    <property type="entry name" value="HTH_17"/>
    <property type="match status" value="1"/>
</dbReference>
<dbReference type="GO" id="GO:0003677">
    <property type="term" value="F:DNA binding"/>
    <property type="evidence" value="ECO:0007669"/>
    <property type="project" value="InterPro"/>
</dbReference>
<dbReference type="InterPro" id="IPR009061">
    <property type="entry name" value="DNA-bd_dom_put_sf"/>
</dbReference>
<accession>A0A7C9FCC9</accession>
<evidence type="ECO:0000313" key="2">
    <source>
        <dbReference type="EMBL" id="MPR33547.1"/>
    </source>
</evidence>
<sequence length="150" mass="16484">MNALVGKPSRKDQNIARESLHRIQTATRVGKSGSLVIQIQEGSKAFEIVIPDKAVELLAAILANMAEGKATSVVTTDAELSTQQAADLLGVSRPHVIKMLEKGIIPFKKVGSHRRLLLEDLLKYQADLKKKRNEKLEFLAQQAQELGLGY</sequence>
<dbReference type="Proteomes" id="UP000479293">
    <property type="component" value="Unassembled WGS sequence"/>
</dbReference>
<evidence type="ECO:0000313" key="3">
    <source>
        <dbReference type="Proteomes" id="UP000479293"/>
    </source>
</evidence>
<keyword evidence="3" id="KW-1185">Reference proteome</keyword>
<dbReference type="InterPro" id="IPR041657">
    <property type="entry name" value="HTH_17"/>
</dbReference>
<comment type="caution">
    <text evidence="2">The sequence shown here is derived from an EMBL/GenBank/DDBJ whole genome shotgun (WGS) entry which is preliminary data.</text>
</comment>
<protein>
    <submittedName>
        <fullName evidence="2">Helix-turn-helix domain-containing protein</fullName>
    </submittedName>
</protein>
<dbReference type="InterPro" id="IPR010093">
    <property type="entry name" value="SinI_DNA-bd"/>
</dbReference>
<dbReference type="AlphaFoldDB" id="A0A7C9FCC9"/>
<reference evidence="2 3" key="1">
    <citation type="submission" date="2019-10" db="EMBL/GenBank/DDBJ databases">
        <title>Draft Genome Sequence of Cytophagaceae sp. SJW1-29.</title>
        <authorList>
            <person name="Choi A."/>
        </authorList>
    </citation>
    <scope>NUCLEOTIDE SEQUENCE [LARGE SCALE GENOMIC DNA]</scope>
    <source>
        <strain evidence="2 3">SJW1-29</strain>
    </source>
</reference>
<dbReference type="NCBIfam" id="TIGR01764">
    <property type="entry name" value="excise"/>
    <property type="match status" value="1"/>
</dbReference>
<dbReference type="EMBL" id="WHLY01000002">
    <property type="protein sequence ID" value="MPR33547.1"/>
    <property type="molecule type" value="Genomic_DNA"/>
</dbReference>
<organism evidence="2 3">
    <name type="scientific">Salmonirosea aquatica</name>
    <dbReference type="NCBI Taxonomy" id="2654236"/>
    <lineage>
        <taxon>Bacteria</taxon>
        <taxon>Pseudomonadati</taxon>
        <taxon>Bacteroidota</taxon>
        <taxon>Cytophagia</taxon>
        <taxon>Cytophagales</taxon>
        <taxon>Spirosomataceae</taxon>
        <taxon>Salmonirosea</taxon>
    </lineage>
</organism>
<dbReference type="RefSeq" id="WP_152758882.1">
    <property type="nucleotide sequence ID" value="NZ_WHLY01000002.1"/>
</dbReference>
<feature type="domain" description="Helix-turn-helix" evidence="1">
    <location>
        <begin position="80"/>
        <end position="126"/>
    </location>
</feature>
<evidence type="ECO:0000259" key="1">
    <source>
        <dbReference type="Pfam" id="PF12728"/>
    </source>
</evidence>
<name>A0A7C9FCC9_9BACT</name>